<name>A0A9N9JRF1_9GLOM</name>
<accession>A0A9N9JRF1</accession>
<feature type="non-terminal residue" evidence="1">
    <location>
        <position position="1"/>
    </location>
</feature>
<comment type="caution">
    <text evidence="1">The sequence shown here is derived from an EMBL/GenBank/DDBJ whole genome shotgun (WGS) entry which is preliminary data.</text>
</comment>
<gene>
    <name evidence="1" type="ORF">RFULGI_LOCUS16685</name>
</gene>
<protein>
    <submittedName>
        <fullName evidence="1">17096_t:CDS:1</fullName>
    </submittedName>
</protein>
<reference evidence="1" key="1">
    <citation type="submission" date="2021-06" db="EMBL/GenBank/DDBJ databases">
        <authorList>
            <person name="Kallberg Y."/>
            <person name="Tangrot J."/>
            <person name="Rosling A."/>
        </authorList>
    </citation>
    <scope>NUCLEOTIDE SEQUENCE</scope>
    <source>
        <strain evidence="1">IN212</strain>
    </source>
</reference>
<dbReference type="EMBL" id="CAJVPZ010060636">
    <property type="protein sequence ID" value="CAG8790385.1"/>
    <property type="molecule type" value="Genomic_DNA"/>
</dbReference>
<dbReference type="Proteomes" id="UP000789396">
    <property type="component" value="Unassembled WGS sequence"/>
</dbReference>
<dbReference type="AlphaFoldDB" id="A0A9N9JRF1"/>
<sequence length="41" mass="4791">NAPVHQVQDQTYQKCSNQTYQNAQVNTPIHQVQDQTYQDTQ</sequence>
<organism evidence="1 2">
    <name type="scientific">Racocetra fulgida</name>
    <dbReference type="NCBI Taxonomy" id="60492"/>
    <lineage>
        <taxon>Eukaryota</taxon>
        <taxon>Fungi</taxon>
        <taxon>Fungi incertae sedis</taxon>
        <taxon>Mucoromycota</taxon>
        <taxon>Glomeromycotina</taxon>
        <taxon>Glomeromycetes</taxon>
        <taxon>Diversisporales</taxon>
        <taxon>Gigasporaceae</taxon>
        <taxon>Racocetra</taxon>
    </lineage>
</organism>
<keyword evidence="2" id="KW-1185">Reference proteome</keyword>
<evidence type="ECO:0000313" key="2">
    <source>
        <dbReference type="Proteomes" id="UP000789396"/>
    </source>
</evidence>
<feature type="non-terminal residue" evidence="1">
    <location>
        <position position="41"/>
    </location>
</feature>
<evidence type="ECO:0000313" key="1">
    <source>
        <dbReference type="EMBL" id="CAG8790385.1"/>
    </source>
</evidence>
<proteinExistence type="predicted"/>